<evidence type="ECO:0000313" key="1">
    <source>
        <dbReference type="EMBL" id="KAI4326672.1"/>
    </source>
</evidence>
<reference evidence="2" key="1">
    <citation type="journal article" date="2023" name="Front. Plant Sci.">
        <title>Chromosomal-level genome assembly of Melastoma candidum provides insights into trichome evolution.</title>
        <authorList>
            <person name="Zhong Y."/>
            <person name="Wu W."/>
            <person name="Sun C."/>
            <person name="Zou P."/>
            <person name="Liu Y."/>
            <person name="Dai S."/>
            <person name="Zhou R."/>
        </authorList>
    </citation>
    <scope>NUCLEOTIDE SEQUENCE [LARGE SCALE GENOMIC DNA]</scope>
</reference>
<evidence type="ECO:0000313" key="2">
    <source>
        <dbReference type="Proteomes" id="UP001057402"/>
    </source>
</evidence>
<accession>A0ACB9MSM7</accession>
<sequence length="293" mass="31838">MGVVWGRVVPCLGASAFSAGNFVKRLPIVRVECARIRSECAAAAAAAAAASKPLRASLSKFEALDTQQRERVLLYVDALLQWNQRMNLTAVREAGEVMERHVEDSLAIVPALCSSYSSFCDGSVGNLRLVDVGSGAGLPGIVLAIARPDWQVTLLESMKKRCTFLEQAVRITELTNVEVVRGRAEDLGRSLQFRECFDVAVARAVAEMRVLAEYCLPLVRVGGLFVAAKGHDPQDEVKNAERAIRLMGGSVMKVSTVESLSPYGQRTAIICLKERPTPGRYPRDPGTPLKEPL</sequence>
<dbReference type="EMBL" id="CM042888">
    <property type="protein sequence ID" value="KAI4326672.1"/>
    <property type="molecule type" value="Genomic_DNA"/>
</dbReference>
<name>A0ACB9MSM7_9MYRT</name>
<comment type="caution">
    <text evidence="1">The sequence shown here is derived from an EMBL/GenBank/DDBJ whole genome shotgun (WGS) entry which is preliminary data.</text>
</comment>
<organism evidence="1 2">
    <name type="scientific">Melastoma candidum</name>
    <dbReference type="NCBI Taxonomy" id="119954"/>
    <lineage>
        <taxon>Eukaryota</taxon>
        <taxon>Viridiplantae</taxon>
        <taxon>Streptophyta</taxon>
        <taxon>Embryophyta</taxon>
        <taxon>Tracheophyta</taxon>
        <taxon>Spermatophyta</taxon>
        <taxon>Magnoliopsida</taxon>
        <taxon>eudicotyledons</taxon>
        <taxon>Gunneridae</taxon>
        <taxon>Pentapetalae</taxon>
        <taxon>rosids</taxon>
        <taxon>malvids</taxon>
        <taxon>Myrtales</taxon>
        <taxon>Melastomataceae</taxon>
        <taxon>Melastomatoideae</taxon>
        <taxon>Melastomateae</taxon>
        <taxon>Melastoma</taxon>
    </lineage>
</organism>
<gene>
    <name evidence="1" type="ORF">MLD38_031960</name>
</gene>
<keyword evidence="2" id="KW-1185">Reference proteome</keyword>
<protein>
    <submittedName>
        <fullName evidence="1">Uncharacterized protein</fullName>
    </submittedName>
</protein>
<proteinExistence type="predicted"/>
<dbReference type="Proteomes" id="UP001057402">
    <property type="component" value="Chromosome 9"/>
</dbReference>